<gene>
    <name evidence="3" type="ORF">ASPBRDRAFT_52015</name>
</gene>
<feature type="region of interest" description="Disordered" evidence="1">
    <location>
        <begin position="256"/>
        <end position="275"/>
    </location>
</feature>
<dbReference type="VEuPathDB" id="FungiDB:ASPBRDRAFT_52015"/>
<dbReference type="GeneID" id="93579316"/>
<organism evidence="3 4">
    <name type="scientific">Aspergillus brasiliensis (strain CBS 101740 / IMI 381727 / IBT 21946)</name>
    <dbReference type="NCBI Taxonomy" id="767769"/>
    <lineage>
        <taxon>Eukaryota</taxon>
        <taxon>Fungi</taxon>
        <taxon>Dikarya</taxon>
        <taxon>Ascomycota</taxon>
        <taxon>Pezizomycotina</taxon>
        <taxon>Eurotiomycetes</taxon>
        <taxon>Eurotiomycetidae</taxon>
        <taxon>Eurotiales</taxon>
        <taxon>Aspergillaceae</taxon>
        <taxon>Aspergillus</taxon>
        <taxon>Aspergillus subgen. Circumdati</taxon>
    </lineage>
</organism>
<dbReference type="PANTHER" id="PTHR33303:SF2">
    <property type="entry name" value="COA-BINDING DOMAIN-CONTAINING PROTEIN"/>
    <property type="match status" value="1"/>
</dbReference>
<dbReference type="PANTHER" id="PTHR33303">
    <property type="entry name" value="CYTOPLASMIC PROTEIN-RELATED"/>
    <property type="match status" value="1"/>
</dbReference>
<sequence>MDAARRFFLSPQFAVAGASNDRSKFGYKIFAWYHQHSLPVTPLNPRAPEIELPSQTYKTVASPRALPNPEQTSLSIVTPPPVTLALLKEAHSVGIPAVWLQPGTYDKSVLNFLDGHFAAAVVGDGGLGGEGWMPSSPSFFLDSPIPPQLDLAGAPSQLFQVPPTPSASSALYRSISIPNRKRSRLEVDHRSWLNIDSPSSHVASVISHDDLLLGVEDTSADHVYRPNRYRNPPRPIALDDSVESLSETADIRRKRSRWDPSLIEASPTGHDEKMTASTTTAATAVTAPVAYPQPAPVRWSRAVLGVVGKVWDFCWGGAFRGFYAGGGQGYTMTVEDTQPQLLSPSIEKERISTSQRQQGPSSPFPGQYPEEDDIKHSWVIVSAREEFMDEASPSQRRRVHRRTPAHTHSRRRSQGKRTLISHAPSMPTKSQFSSPAKPRESPVSVETQRYMAQMRRMEREEDASLARLNRQLQAMIKEGKQALGTRVEVNDLDMED</sequence>
<dbReference type="InterPro" id="IPR003781">
    <property type="entry name" value="CoA-bd"/>
</dbReference>
<evidence type="ECO:0000259" key="2">
    <source>
        <dbReference type="SMART" id="SM00881"/>
    </source>
</evidence>
<dbReference type="OMA" id="TQRYMAQ"/>
<dbReference type="EMBL" id="KV878680">
    <property type="protein sequence ID" value="OJJ76396.1"/>
    <property type="molecule type" value="Genomic_DNA"/>
</dbReference>
<dbReference type="OrthoDB" id="5138418at2759"/>
<evidence type="ECO:0000313" key="3">
    <source>
        <dbReference type="EMBL" id="OJJ76396.1"/>
    </source>
</evidence>
<reference evidence="4" key="1">
    <citation type="journal article" date="2017" name="Genome Biol.">
        <title>Comparative genomics reveals high biological diversity and specific adaptations in the industrially and medically important fungal genus Aspergillus.</title>
        <authorList>
            <person name="de Vries R.P."/>
            <person name="Riley R."/>
            <person name="Wiebenga A."/>
            <person name="Aguilar-Osorio G."/>
            <person name="Amillis S."/>
            <person name="Uchima C.A."/>
            <person name="Anderluh G."/>
            <person name="Asadollahi M."/>
            <person name="Askin M."/>
            <person name="Barry K."/>
            <person name="Battaglia E."/>
            <person name="Bayram O."/>
            <person name="Benocci T."/>
            <person name="Braus-Stromeyer S.A."/>
            <person name="Caldana C."/>
            <person name="Canovas D."/>
            <person name="Cerqueira G.C."/>
            <person name="Chen F."/>
            <person name="Chen W."/>
            <person name="Choi C."/>
            <person name="Clum A."/>
            <person name="Dos Santos R.A."/>
            <person name="Damasio A.R."/>
            <person name="Diallinas G."/>
            <person name="Emri T."/>
            <person name="Fekete E."/>
            <person name="Flipphi M."/>
            <person name="Freyberg S."/>
            <person name="Gallo A."/>
            <person name="Gournas C."/>
            <person name="Habgood R."/>
            <person name="Hainaut M."/>
            <person name="Harispe M.L."/>
            <person name="Henrissat B."/>
            <person name="Hilden K.S."/>
            <person name="Hope R."/>
            <person name="Hossain A."/>
            <person name="Karabika E."/>
            <person name="Karaffa L."/>
            <person name="Karanyi Z."/>
            <person name="Krasevec N."/>
            <person name="Kuo A."/>
            <person name="Kusch H."/>
            <person name="LaButti K."/>
            <person name="Lagendijk E.L."/>
            <person name="Lapidus A."/>
            <person name="Levasseur A."/>
            <person name="Lindquist E."/>
            <person name="Lipzen A."/>
            <person name="Logrieco A.F."/>
            <person name="MacCabe A."/>
            <person name="Maekelae M.R."/>
            <person name="Malavazi I."/>
            <person name="Melin P."/>
            <person name="Meyer V."/>
            <person name="Mielnichuk N."/>
            <person name="Miskei M."/>
            <person name="Molnar A.P."/>
            <person name="Mule G."/>
            <person name="Ngan C.Y."/>
            <person name="Orejas M."/>
            <person name="Orosz E."/>
            <person name="Ouedraogo J.P."/>
            <person name="Overkamp K.M."/>
            <person name="Park H.-S."/>
            <person name="Perrone G."/>
            <person name="Piumi F."/>
            <person name="Punt P.J."/>
            <person name="Ram A.F."/>
            <person name="Ramon A."/>
            <person name="Rauscher S."/>
            <person name="Record E."/>
            <person name="Riano-Pachon D.M."/>
            <person name="Robert V."/>
            <person name="Roehrig J."/>
            <person name="Ruller R."/>
            <person name="Salamov A."/>
            <person name="Salih N.S."/>
            <person name="Samson R.A."/>
            <person name="Sandor E."/>
            <person name="Sanguinetti M."/>
            <person name="Schuetze T."/>
            <person name="Sepcic K."/>
            <person name="Shelest E."/>
            <person name="Sherlock G."/>
            <person name="Sophianopoulou V."/>
            <person name="Squina F.M."/>
            <person name="Sun H."/>
            <person name="Susca A."/>
            <person name="Todd R.B."/>
            <person name="Tsang A."/>
            <person name="Unkles S.E."/>
            <person name="van de Wiele N."/>
            <person name="van Rossen-Uffink D."/>
            <person name="Oliveira J.V."/>
            <person name="Vesth T.C."/>
            <person name="Visser J."/>
            <person name="Yu J.-H."/>
            <person name="Zhou M."/>
            <person name="Andersen M.R."/>
            <person name="Archer D.B."/>
            <person name="Baker S.E."/>
            <person name="Benoit I."/>
            <person name="Brakhage A.A."/>
            <person name="Braus G.H."/>
            <person name="Fischer R."/>
            <person name="Frisvad J.C."/>
            <person name="Goldman G.H."/>
            <person name="Houbraken J."/>
            <person name="Oakley B."/>
            <person name="Pocsi I."/>
            <person name="Scazzocchio C."/>
            <person name="Seiboth B."/>
            <person name="vanKuyk P.A."/>
            <person name="Wortman J."/>
            <person name="Dyer P.S."/>
            <person name="Grigoriev I.V."/>
        </authorList>
    </citation>
    <scope>NUCLEOTIDE SEQUENCE [LARGE SCALE GENOMIC DNA]</scope>
    <source>
        <strain evidence="4">CBS 101740 / IMI 381727 / IBT 21946</strain>
    </source>
</reference>
<protein>
    <recommendedName>
        <fullName evidence="2">CoA-binding domain-containing protein</fullName>
    </recommendedName>
</protein>
<name>A0A1L9UXL0_ASPBC</name>
<dbReference type="SUPFAM" id="SSF51735">
    <property type="entry name" value="NAD(P)-binding Rossmann-fold domains"/>
    <property type="match status" value="1"/>
</dbReference>
<dbReference type="RefSeq" id="XP_067483643.1">
    <property type="nucleotide sequence ID" value="XM_067626828.1"/>
</dbReference>
<feature type="compositionally biased region" description="Basic residues" evidence="1">
    <location>
        <begin position="395"/>
        <end position="415"/>
    </location>
</feature>
<feature type="region of interest" description="Disordered" evidence="1">
    <location>
        <begin position="389"/>
        <end position="445"/>
    </location>
</feature>
<feature type="region of interest" description="Disordered" evidence="1">
    <location>
        <begin position="346"/>
        <end position="371"/>
    </location>
</feature>
<dbReference type="Proteomes" id="UP000184499">
    <property type="component" value="Unassembled WGS sequence"/>
</dbReference>
<evidence type="ECO:0000313" key="4">
    <source>
        <dbReference type="Proteomes" id="UP000184499"/>
    </source>
</evidence>
<evidence type="ECO:0000256" key="1">
    <source>
        <dbReference type="SAM" id="MobiDB-lite"/>
    </source>
</evidence>
<dbReference type="Pfam" id="PF13380">
    <property type="entry name" value="CoA_binding_2"/>
    <property type="match status" value="1"/>
</dbReference>
<dbReference type="InterPro" id="IPR036291">
    <property type="entry name" value="NAD(P)-bd_dom_sf"/>
</dbReference>
<keyword evidence="4" id="KW-1185">Reference proteome</keyword>
<dbReference type="AlphaFoldDB" id="A0A1L9UXL0"/>
<dbReference type="Gene3D" id="3.40.50.720">
    <property type="entry name" value="NAD(P)-binding Rossmann-like Domain"/>
    <property type="match status" value="1"/>
</dbReference>
<accession>A0A1L9UXL0</accession>
<dbReference type="STRING" id="767769.A0A1L9UXL0"/>
<dbReference type="SMART" id="SM00881">
    <property type="entry name" value="CoA_binding"/>
    <property type="match status" value="1"/>
</dbReference>
<feature type="compositionally biased region" description="Polar residues" evidence="1">
    <location>
        <begin position="352"/>
        <end position="361"/>
    </location>
</feature>
<feature type="domain" description="CoA-binding" evidence="2">
    <location>
        <begin position="8"/>
        <end position="104"/>
    </location>
</feature>
<proteinExistence type="predicted"/>